<organism evidence="2">
    <name type="scientific">marine metagenome</name>
    <dbReference type="NCBI Taxonomy" id="408172"/>
    <lineage>
        <taxon>unclassified sequences</taxon>
        <taxon>metagenomes</taxon>
        <taxon>ecological metagenomes</taxon>
    </lineage>
</organism>
<evidence type="ECO:0000313" key="2">
    <source>
        <dbReference type="EMBL" id="SVC52548.1"/>
    </source>
</evidence>
<feature type="region of interest" description="Disordered" evidence="1">
    <location>
        <begin position="1"/>
        <end position="69"/>
    </location>
</feature>
<gene>
    <name evidence="2" type="ORF">METZ01_LOCUS305402</name>
</gene>
<feature type="non-terminal residue" evidence="2">
    <location>
        <position position="69"/>
    </location>
</feature>
<evidence type="ECO:0000256" key="1">
    <source>
        <dbReference type="SAM" id="MobiDB-lite"/>
    </source>
</evidence>
<accession>A0A382MW25</accession>
<proteinExistence type="predicted"/>
<name>A0A382MW25_9ZZZZ</name>
<protein>
    <submittedName>
        <fullName evidence="2">Uncharacterized protein</fullName>
    </submittedName>
</protein>
<feature type="non-terminal residue" evidence="2">
    <location>
        <position position="1"/>
    </location>
</feature>
<dbReference type="AlphaFoldDB" id="A0A382MW25"/>
<sequence length="69" mass="7034">PASGSSGLQPRPGLHPRSPAQPDLGLRLPGGHPHGGRPHPAAPLQGGVPRPLIRGDHLERGLSLQSPGL</sequence>
<reference evidence="2" key="1">
    <citation type="submission" date="2018-05" db="EMBL/GenBank/DDBJ databases">
        <authorList>
            <person name="Lanie J.A."/>
            <person name="Ng W.-L."/>
            <person name="Kazmierczak K.M."/>
            <person name="Andrzejewski T.M."/>
            <person name="Davidsen T.M."/>
            <person name="Wayne K.J."/>
            <person name="Tettelin H."/>
            <person name="Glass J.I."/>
            <person name="Rusch D."/>
            <person name="Podicherti R."/>
            <person name="Tsui H.-C.T."/>
            <person name="Winkler M.E."/>
        </authorList>
    </citation>
    <scope>NUCLEOTIDE SEQUENCE</scope>
</reference>
<dbReference type="EMBL" id="UINC01096015">
    <property type="protein sequence ID" value="SVC52548.1"/>
    <property type="molecule type" value="Genomic_DNA"/>
</dbReference>